<dbReference type="EMBL" id="CM007384">
    <property type="protein sequence ID" value="ONK72246.1"/>
    <property type="molecule type" value="Genomic_DNA"/>
</dbReference>
<dbReference type="PANTHER" id="PTHR34285">
    <property type="entry name" value="OS08G0510800 PROTEIN"/>
    <property type="match status" value="1"/>
</dbReference>
<dbReference type="OMA" id="RAREYCG"/>
<reference evidence="3" key="1">
    <citation type="journal article" date="2017" name="Nat. Commun.">
        <title>The asparagus genome sheds light on the origin and evolution of a young Y chromosome.</title>
        <authorList>
            <person name="Harkess A."/>
            <person name="Zhou J."/>
            <person name="Xu C."/>
            <person name="Bowers J.E."/>
            <person name="Van der Hulst R."/>
            <person name="Ayyampalayam S."/>
            <person name="Mercati F."/>
            <person name="Riccardi P."/>
            <person name="McKain M.R."/>
            <person name="Kakrana A."/>
            <person name="Tang H."/>
            <person name="Ray J."/>
            <person name="Groenendijk J."/>
            <person name="Arikit S."/>
            <person name="Mathioni S.M."/>
            <person name="Nakano M."/>
            <person name="Shan H."/>
            <person name="Telgmann-Rauber A."/>
            <person name="Kanno A."/>
            <person name="Yue Z."/>
            <person name="Chen H."/>
            <person name="Li W."/>
            <person name="Chen Y."/>
            <person name="Xu X."/>
            <person name="Zhang Y."/>
            <person name="Luo S."/>
            <person name="Chen H."/>
            <person name="Gao J."/>
            <person name="Mao Z."/>
            <person name="Pires J.C."/>
            <person name="Luo M."/>
            <person name="Kudrna D."/>
            <person name="Wing R.A."/>
            <person name="Meyers B.C."/>
            <person name="Yi K."/>
            <person name="Kong H."/>
            <person name="Lavrijsen P."/>
            <person name="Sunseri F."/>
            <person name="Falavigna A."/>
            <person name="Ye Y."/>
            <person name="Leebens-Mack J.H."/>
            <person name="Chen G."/>
        </authorList>
    </citation>
    <scope>NUCLEOTIDE SEQUENCE [LARGE SCALE GENOMIC DNA]</scope>
    <source>
        <strain evidence="3">cv. DH0086</strain>
    </source>
</reference>
<feature type="region of interest" description="Disordered" evidence="1">
    <location>
        <begin position="263"/>
        <end position="283"/>
    </location>
</feature>
<evidence type="ECO:0000313" key="2">
    <source>
        <dbReference type="EMBL" id="ONK72246.1"/>
    </source>
</evidence>
<dbReference type="OrthoDB" id="693868at2759"/>
<sequence>MKASIKLREDELKPPLLRAKVPISVFNLPFAASIAAGDPSDLSFHIITSFSSLPSLKLSYHPNPNPNPNPSPFTLTLKSGAGRFGSPANSPLHISFRLSPNPNPSFSIHFKPQLGHFSLSRRPIPVVFPPERIGIEELIRGGVGVRVRTSVPLGPRAGLKVRWAAKIPPAVTGSSGVFRRLPYLSMDKISIERVEEDEEEEEERRGVKEWSEKDLEGMRGMCFWMGKEVEELKKESGEIKESVEGLKKKFLEVNEIHEGERGKINAGNFRGSNGSFGAAGRRA</sequence>
<evidence type="ECO:0000256" key="1">
    <source>
        <dbReference type="SAM" id="MobiDB-lite"/>
    </source>
</evidence>
<gene>
    <name evidence="2" type="ORF">A4U43_C04F17360</name>
</gene>
<dbReference type="AlphaFoldDB" id="A0A5P1F1K2"/>
<dbReference type="Proteomes" id="UP000243459">
    <property type="component" value="Chromosome 4"/>
</dbReference>
<dbReference type="Gramene" id="ONK72246">
    <property type="protein sequence ID" value="ONK72246"/>
    <property type="gene ID" value="A4U43_C04F17360"/>
</dbReference>
<name>A0A5P1F1K2_ASPOF</name>
<dbReference type="PANTHER" id="PTHR34285:SF6">
    <property type="entry name" value="TRANSMEMBRANE PROTEIN"/>
    <property type="match status" value="1"/>
</dbReference>
<evidence type="ECO:0000313" key="3">
    <source>
        <dbReference type="Proteomes" id="UP000243459"/>
    </source>
</evidence>
<accession>A0A5P1F1K2</accession>
<organism evidence="2 3">
    <name type="scientific">Asparagus officinalis</name>
    <name type="common">Garden asparagus</name>
    <dbReference type="NCBI Taxonomy" id="4686"/>
    <lineage>
        <taxon>Eukaryota</taxon>
        <taxon>Viridiplantae</taxon>
        <taxon>Streptophyta</taxon>
        <taxon>Embryophyta</taxon>
        <taxon>Tracheophyta</taxon>
        <taxon>Spermatophyta</taxon>
        <taxon>Magnoliopsida</taxon>
        <taxon>Liliopsida</taxon>
        <taxon>Asparagales</taxon>
        <taxon>Asparagaceae</taxon>
        <taxon>Asparagoideae</taxon>
        <taxon>Asparagus</taxon>
    </lineage>
</organism>
<protein>
    <submittedName>
        <fullName evidence="2">Uncharacterized protein</fullName>
    </submittedName>
</protein>
<proteinExistence type="predicted"/>
<keyword evidence="3" id="KW-1185">Reference proteome</keyword>